<proteinExistence type="inferred from homology"/>
<dbReference type="InterPro" id="IPR036236">
    <property type="entry name" value="Znf_C2H2_sf"/>
</dbReference>
<evidence type="ECO:0000256" key="3">
    <source>
        <dbReference type="ARBA" id="ARBA00022723"/>
    </source>
</evidence>
<evidence type="ECO:0000256" key="2">
    <source>
        <dbReference type="ARBA" id="ARBA00006991"/>
    </source>
</evidence>
<dbReference type="GO" id="GO:1990837">
    <property type="term" value="F:sequence-specific double-stranded DNA binding"/>
    <property type="evidence" value="ECO:0007669"/>
    <property type="project" value="UniProtKB-ARBA"/>
</dbReference>
<feature type="domain" description="C2H2-type" evidence="12">
    <location>
        <begin position="14"/>
        <end position="41"/>
    </location>
</feature>
<dbReference type="SUPFAM" id="SSF46689">
    <property type="entry name" value="Homeodomain-like"/>
    <property type="match status" value="1"/>
</dbReference>
<protein>
    <recommendedName>
        <fullName evidence="12">C2H2-type domain-containing protein</fullName>
    </recommendedName>
</protein>
<keyword evidence="8" id="KW-0238">DNA-binding</keyword>
<reference evidence="13 14" key="1">
    <citation type="journal article" date="2019" name="Sci. Rep.">
        <title>Orb-weaving spider Araneus ventricosus genome elucidates the spidroin gene catalogue.</title>
        <authorList>
            <person name="Kono N."/>
            <person name="Nakamura H."/>
            <person name="Ohtoshi R."/>
            <person name="Moran D.A.P."/>
            <person name="Shinohara A."/>
            <person name="Yoshida Y."/>
            <person name="Fujiwara M."/>
            <person name="Mori M."/>
            <person name="Tomita M."/>
            <person name="Arakawa K."/>
        </authorList>
    </citation>
    <scope>NUCLEOTIDE SEQUENCE [LARGE SCALE GENOMIC DNA]</scope>
</reference>
<dbReference type="PROSITE" id="PS50157">
    <property type="entry name" value="ZINC_FINGER_C2H2_2"/>
    <property type="match status" value="2"/>
</dbReference>
<keyword evidence="3" id="KW-0479">Metal-binding</keyword>
<comment type="subcellular location">
    <subcellularLocation>
        <location evidence="1">Nucleus</location>
    </subcellularLocation>
</comment>
<gene>
    <name evidence="13" type="ORF">AVEN_41081_1</name>
</gene>
<organism evidence="13 14">
    <name type="scientific">Araneus ventricosus</name>
    <name type="common">Orbweaver spider</name>
    <name type="synonym">Epeira ventricosa</name>
    <dbReference type="NCBI Taxonomy" id="182803"/>
    <lineage>
        <taxon>Eukaryota</taxon>
        <taxon>Metazoa</taxon>
        <taxon>Ecdysozoa</taxon>
        <taxon>Arthropoda</taxon>
        <taxon>Chelicerata</taxon>
        <taxon>Arachnida</taxon>
        <taxon>Araneae</taxon>
        <taxon>Araneomorphae</taxon>
        <taxon>Entelegynae</taxon>
        <taxon>Araneoidea</taxon>
        <taxon>Araneidae</taxon>
        <taxon>Araneus</taxon>
    </lineage>
</organism>
<accession>A0A4Y2CKK3</accession>
<evidence type="ECO:0000256" key="11">
    <source>
        <dbReference type="PROSITE-ProRule" id="PRU00042"/>
    </source>
</evidence>
<evidence type="ECO:0000313" key="13">
    <source>
        <dbReference type="EMBL" id="GBM04277.1"/>
    </source>
</evidence>
<evidence type="ECO:0000256" key="7">
    <source>
        <dbReference type="ARBA" id="ARBA00023015"/>
    </source>
</evidence>
<keyword evidence="9" id="KW-0804">Transcription</keyword>
<evidence type="ECO:0000256" key="8">
    <source>
        <dbReference type="ARBA" id="ARBA00023125"/>
    </source>
</evidence>
<dbReference type="FunFam" id="3.30.160.60:FF:000303">
    <property type="entry name" value="Zinc finger protein 41"/>
    <property type="match status" value="1"/>
</dbReference>
<name>A0A4Y2CKK3_ARAVE</name>
<dbReference type="FunFam" id="3.30.160.60:FF:000770">
    <property type="entry name" value="zinc finger protein 16"/>
    <property type="match status" value="1"/>
</dbReference>
<evidence type="ECO:0000256" key="1">
    <source>
        <dbReference type="ARBA" id="ARBA00004123"/>
    </source>
</evidence>
<dbReference type="GO" id="GO:0000981">
    <property type="term" value="F:DNA-binding transcription factor activity, RNA polymerase II-specific"/>
    <property type="evidence" value="ECO:0007669"/>
    <property type="project" value="TreeGrafter"/>
</dbReference>
<feature type="domain" description="C2H2-type" evidence="12">
    <location>
        <begin position="42"/>
        <end position="69"/>
    </location>
</feature>
<evidence type="ECO:0000256" key="9">
    <source>
        <dbReference type="ARBA" id="ARBA00023163"/>
    </source>
</evidence>
<evidence type="ECO:0000313" key="14">
    <source>
        <dbReference type="Proteomes" id="UP000499080"/>
    </source>
</evidence>
<dbReference type="PROSITE" id="PS00028">
    <property type="entry name" value="ZINC_FINGER_C2H2_1"/>
    <property type="match status" value="2"/>
</dbReference>
<dbReference type="Pfam" id="PF00096">
    <property type="entry name" value="zf-C2H2"/>
    <property type="match status" value="2"/>
</dbReference>
<sequence>MNQHYLTHINEKPHSCEVCGKAFALKNNLNRHYLTHTKEKPHSCEICQKAFTRKYCLSLHYLTHTKEKPHSCELTEFERGRVVGLREGGFFSHDIAERLGRNVSTVHDCLQQWSRESTASRIPGFRMPRGTTEREDRRREFGVWLWRIVLRLRQKFELQLAPQ</sequence>
<keyword evidence="6" id="KW-0862">Zinc</keyword>
<dbReference type="AlphaFoldDB" id="A0A4Y2CKK3"/>
<keyword evidence="5 11" id="KW-0863">Zinc-finger</keyword>
<keyword evidence="14" id="KW-1185">Reference proteome</keyword>
<evidence type="ECO:0000256" key="10">
    <source>
        <dbReference type="ARBA" id="ARBA00023242"/>
    </source>
</evidence>
<dbReference type="PANTHER" id="PTHR24394">
    <property type="entry name" value="ZINC FINGER PROTEIN"/>
    <property type="match status" value="1"/>
</dbReference>
<dbReference type="OrthoDB" id="6077919at2759"/>
<keyword evidence="4" id="KW-0677">Repeat</keyword>
<evidence type="ECO:0000259" key="12">
    <source>
        <dbReference type="PROSITE" id="PS50157"/>
    </source>
</evidence>
<comment type="similarity">
    <text evidence="2">Belongs to the krueppel C2H2-type zinc-finger protein family.</text>
</comment>
<dbReference type="GO" id="GO:0005634">
    <property type="term" value="C:nucleus"/>
    <property type="evidence" value="ECO:0007669"/>
    <property type="project" value="UniProtKB-SubCell"/>
</dbReference>
<comment type="caution">
    <text evidence="13">The sequence shown here is derived from an EMBL/GenBank/DDBJ whole genome shotgun (WGS) entry which is preliminary data.</text>
</comment>
<dbReference type="SMART" id="SM00355">
    <property type="entry name" value="ZnF_C2H2"/>
    <property type="match status" value="2"/>
</dbReference>
<dbReference type="InterPro" id="IPR013087">
    <property type="entry name" value="Znf_C2H2_type"/>
</dbReference>
<evidence type="ECO:0000256" key="4">
    <source>
        <dbReference type="ARBA" id="ARBA00022737"/>
    </source>
</evidence>
<evidence type="ECO:0000256" key="6">
    <source>
        <dbReference type="ARBA" id="ARBA00022833"/>
    </source>
</evidence>
<dbReference type="InterPro" id="IPR009057">
    <property type="entry name" value="Homeodomain-like_sf"/>
</dbReference>
<dbReference type="Gene3D" id="3.30.160.60">
    <property type="entry name" value="Classic Zinc Finger"/>
    <property type="match status" value="2"/>
</dbReference>
<evidence type="ECO:0000256" key="5">
    <source>
        <dbReference type="ARBA" id="ARBA00022771"/>
    </source>
</evidence>
<dbReference type="EMBL" id="BGPR01000200">
    <property type="protein sequence ID" value="GBM04277.1"/>
    <property type="molecule type" value="Genomic_DNA"/>
</dbReference>
<dbReference type="Proteomes" id="UP000499080">
    <property type="component" value="Unassembled WGS sequence"/>
</dbReference>
<dbReference type="SUPFAM" id="SSF57667">
    <property type="entry name" value="beta-beta-alpha zinc fingers"/>
    <property type="match status" value="2"/>
</dbReference>
<keyword evidence="10" id="KW-0539">Nucleus</keyword>
<keyword evidence="7" id="KW-0805">Transcription regulation</keyword>
<dbReference type="GO" id="GO:0008270">
    <property type="term" value="F:zinc ion binding"/>
    <property type="evidence" value="ECO:0007669"/>
    <property type="project" value="UniProtKB-KW"/>
</dbReference>
<dbReference type="PANTHER" id="PTHR24394:SF29">
    <property type="entry name" value="MYONEURIN"/>
    <property type="match status" value="1"/>
</dbReference>